<organism evidence="2 3">
    <name type="scientific">Natronobacterium gregoryi</name>
    <dbReference type="NCBI Taxonomy" id="44930"/>
    <lineage>
        <taxon>Archaea</taxon>
        <taxon>Methanobacteriati</taxon>
        <taxon>Methanobacteriota</taxon>
        <taxon>Stenosarchaea group</taxon>
        <taxon>Halobacteria</taxon>
        <taxon>Halobacteriales</taxon>
        <taxon>Natrialbaceae</taxon>
        <taxon>Natronobacterium</taxon>
    </lineage>
</organism>
<dbReference type="OMA" id="TAVPCGC"/>
<evidence type="ECO:0000313" key="3">
    <source>
        <dbReference type="Proteomes" id="UP000182829"/>
    </source>
</evidence>
<accession>A0A1I3MKG4</accession>
<sequence>MTGDDPRDREDRDGSTADADTSTPDVDFDLFPLCPTCGDEIVAATIHGPAEATAVPCGCTVFPPVLEFEGNGRI</sequence>
<proteinExistence type="predicted"/>
<evidence type="ECO:0000256" key="1">
    <source>
        <dbReference type="SAM" id="MobiDB-lite"/>
    </source>
</evidence>
<name>A0A1I3MKG4_9EURY</name>
<dbReference type="GeneID" id="14209434"/>
<gene>
    <name evidence="2" type="ORF">SAMN05443661_110181</name>
</gene>
<dbReference type="OrthoDB" id="193769at2157"/>
<protein>
    <recommendedName>
        <fullName evidence="4">Small CPxCG-related zinc finger protein</fullName>
    </recommendedName>
</protein>
<evidence type="ECO:0000313" key="2">
    <source>
        <dbReference type="EMBL" id="SFI97473.1"/>
    </source>
</evidence>
<evidence type="ECO:0008006" key="4">
    <source>
        <dbReference type="Google" id="ProtNLM"/>
    </source>
</evidence>
<reference evidence="2 3" key="1">
    <citation type="submission" date="2016-10" db="EMBL/GenBank/DDBJ databases">
        <authorList>
            <person name="de Groot N.N."/>
        </authorList>
    </citation>
    <scope>NUCLEOTIDE SEQUENCE [LARGE SCALE GENOMIC DNA]</scope>
    <source>
        <strain evidence="2 3">SP2</strain>
    </source>
</reference>
<dbReference type="AlphaFoldDB" id="A0A1I3MKG4"/>
<dbReference type="Proteomes" id="UP000182829">
    <property type="component" value="Unassembled WGS sequence"/>
</dbReference>
<feature type="compositionally biased region" description="Basic and acidic residues" evidence="1">
    <location>
        <begin position="1"/>
        <end position="15"/>
    </location>
</feature>
<dbReference type="RefSeq" id="WP_005576777.1">
    <property type="nucleotide sequence ID" value="NZ_FORO01000010.1"/>
</dbReference>
<feature type="region of interest" description="Disordered" evidence="1">
    <location>
        <begin position="1"/>
        <end position="26"/>
    </location>
</feature>
<dbReference type="EMBL" id="FORO01000010">
    <property type="protein sequence ID" value="SFI97473.1"/>
    <property type="molecule type" value="Genomic_DNA"/>
</dbReference>